<dbReference type="InterPro" id="IPR005517">
    <property type="entry name" value="Transl_elong_EFG/EF2_IV"/>
</dbReference>
<dbReference type="Pfam" id="PF00679">
    <property type="entry name" value="EFG_C"/>
    <property type="match status" value="1"/>
</dbReference>
<gene>
    <name evidence="9" type="ORF">ACFOGP_17945</name>
</gene>
<dbReference type="SUPFAM" id="SSF54211">
    <property type="entry name" value="Ribosomal protein S5 domain 2-like"/>
    <property type="match status" value="1"/>
</dbReference>
<dbReference type="InterPro" id="IPR000795">
    <property type="entry name" value="T_Tr_GTP-bd_dom"/>
</dbReference>
<proteinExistence type="predicted"/>
<keyword evidence="3 9" id="KW-0251">Elongation factor</keyword>
<dbReference type="InterPro" id="IPR035649">
    <property type="entry name" value="EFG_V"/>
</dbReference>
<dbReference type="SMART" id="SM00838">
    <property type="entry name" value="EFG_C"/>
    <property type="match status" value="1"/>
</dbReference>
<evidence type="ECO:0000256" key="3">
    <source>
        <dbReference type="ARBA" id="ARBA00022768"/>
    </source>
</evidence>
<dbReference type="GO" id="GO:0003746">
    <property type="term" value="F:translation elongation factor activity"/>
    <property type="evidence" value="ECO:0007669"/>
    <property type="project" value="UniProtKB-KW"/>
</dbReference>
<accession>A0ABV7GYM7</accession>
<keyword evidence="2" id="KW-0547">Nucleotide-binding</keyword>
<dbReference type="InterPro" id="IPR027417">
    <property type="entry name" value="P-loop_NTPase"/>
</dbReference>
<dbReference type="RefSeq" id="WP_275633689.1">
    <property type="nucleotide sequence ID" value="NZ_JARGYD010000006.1"/>
</dbReference>
<name>A0ABV7GYM7_9RHOB</name>
<feature type="domain" description="Elongation factor EFG" evidence="7">
    <location>
        <begin position="544"/>
        <end position="634"/>
    </location>
</feature>
<dbReference type="InterPro" id="IPR041095">
    <property type="entry name" value="EFG_II"/>
</dbReference>
<organism evidence="9 10">
    <name type="scientific">Psychromarinibacter halotolerans</name>
    <dbReference type="NCBI Taxonomy" id="1775175"/>
    <lineage>
        <taxon>Bacteria</taxon>
        <taxon>Pseudomonadati</taxon>
        <taxon>Pseudomonadota</taxon>
        <taxon>Alphaproteobacteria</taxon>
        <taxon>Rhodobacterales</taxon>
        <taxon>Paracoccaceae</taxon>
        <taxon>Psychromarinibacter</taxon>
    </lineage>
</organism>
<dbReference type="Gene3D" id="3.30.70.870">
    <property type="entry name" value="Elongation Factor G (Translational Gtpase), domain 3"/>
    <property type="match status" value="1"/>
</dbReference>
<evidence type="ECO:0000256" key="4">
    <source>
        <dbReference type="ARBA" id="ARBA00022917"/>
    </source>
</evidence>
<dbReference type="CDD" id="cd01434">
    <property type="entry name" value="EFG_mtEFG1_IV"/>
    <property type="match status" value="1"/>
</dbReference>
<dbReference type="InterPro" id="IPR014721">
    <property type="entry name" value="Ribsml_uS5_D2-typ_fold_subgr"/>
</dbReference>
<keyword evidence="10" id="KW-1185">Reference proteome</keyword>
<sequence length="643" mass="68342">MRCFTVLGPSQSGKTTLTEALGALEGRQRATPFGDRLTLRCFDYLSEAWGALDVTGGADNLAAAGHALAASDHAVLVVPPHPEAAPQAAPYLRLIEEAGVPASLFINHMDGFEGRVRDTVAALQTYAAHLLVLRQVPIRAGGEITGAVDLISERAWEYREGRPSALVEMPETIRAREQEARAEMLENLADYDDALLEQLIEDKVPAPDSVFAMVADMHRRNDILPVFLGAALHANGVTRLMKDLRHESAGPEAVAARLRVAPDAVIAVWGDNRRHVGKSVLLRDLGGDLAPGAALGGGTLGTLAAPDGKPVDGAVPPGGLALAVKSDHLAPGTVYANGDAQPMPDWAAGPAPAMVRLLTPANTRDEARLSGALSRVAGVDPGLRLSQDPETGHACVHVQGPMHLRRLSDLLASEFDIAVQDDPPEGCYRETVTRPAEARYRHRKQSGGAGQFADIHLTVRPQQRGAGFAFDETVKGGAVPRNYIPAVQAGCEEALKQGPMGFPVLDVAVTLTDGKHHAVDSSDHAFRTAGLMGLRQALAEAGPVLLQPVQRIDIHVPSIYAGGLVAQVSALKGQVLGFDPHPTARGWDVFRALIPQPAEDALFRALAGLTHGTGWYESRFDHYEELHGKTAEKVRADRAAAEA</sequence>
<dbReference type="Pfam" id="PF14492">
    <property type="entry name" value="EFG_III"/>
    <property type="match status" value="1"/>
</dbReference>
<dbReference type="Gene3D" id="3.30.230.10">
    <property type="match status" value="1"/>
</dbReference>
<dbReference type="Proteomes" id="UP001595632">
    <property type="component" value="Unassembled WGS sequence"/>
</dbReference>
<keyword evidence="4" id="KW-0648">Protein biosynthesis</keyword>
<dbReference type="SUPFAM" id="SSF52540">
    <property type="entry name" value="P-loop containing nucleoside triphosphate hydrolases"/>
    <property type="match status" value="1"/>
</dbReference>
<evidence type="ECO:0000259" key="8">
    <source>
        <dbReference type="SMART" id="SM00889"/>
    </source>
</evidence>
<dbReference type="Gene3D" id="3.30.70.240">
    <property type="match status" value="1"/>
</dbReference>
<dbReference type="PANTHER" id="PTHR43261">
    <property type="entry name" value="TRANSLATION ELONGATION FACTOR G-RELATED"/>
    <property type="match status" value="1"/>
</dbReference>
<keyword evidence="5" id="KW-0342">GTP-binding</keyword>
<comment type="function">
    <text evidence="6">Catalyzes the GTP-dependent ribosomal translocation step during translation elongation. During this step, the ribosome changes from the pre-translocational (PRE) to the post-translocational (POST) state as the newly formed A-site-bound peptidyl-tRNA and P-site-bound deacylated tRNA move to the P and E sites, respectively. Catalyzes the coordinated movement of the two tRNA molecules, the mRNA and conformational changes in the ribosome.</text>
</comment>
<evidence type="ECO:0000313" key="10">
    <source>
        <dbReference type="Proteomes" id="UP001595632"/>
    </source>
</evidence>
<dbReference type="InterPro" id="IPR020568">
    <property type="entry name" value="Ribosomal_Su5_D2-typ_SF"/>
</dbReference>
<dbReference type="SMART" id="SM00889">
    <property type="entry name" value="EFG_IV"/>
    <property type="match status" value="1"/>
</dbReference>
<dbReference type="InterPro" id="IPR035647">
    <property type="entry name" value="EFG_III/V"/>
</dbReference>
<protein>
    <recommendedName>
        <fullName evidence="1">Elongation factor G</fullName>
    </recommendedName>
</protein>
<dbReference type="EMBL" id="JBHRTB010000010">
    <property type="protein sequence ID" value="MFC3144611.1"/>
    <property type="molecule type" value="Genomic_DNA"/>
</dbReference>
<dbReference type="Pfam" id="PF03764">
    <property type="entry name" value="EFG_IV"/>
    <property type="match status" value="1"/>
</dbReference>
<evidence type="ECO:0000256" key="1">
    <source>
        <dbReference type="ARBA" id="ARBA00017872"/>
    </source>
</evidence>
<dbReference type="InterPro" id="IPR047872">
    <property type="entry name" value="EFG_IV"/>
</dbReference>
<dbReference type="SUPFAM" id="SSF54980">
    <property type="entry name" value="EF-G C-terminal domain-like"/>
    <property type="match status" value="2"/>
</dbReference>
<dbReference type="Pfam" id="PF00009">
    <property type="entry name" value="GTP_EFTU"/>
    <property type="match status" value="1"/>
</dbReference>
<evidence type="ECO:0000313" key="9">
    <source>
        <dbReference type="EMBL" id="MFC3144611.1"/>
    </source>
</evidence>
<evidence type="ECO:0000256" key="5">
    <source>
        <dbReference type="ARBA" id="ARBA00023134"/>
    </source>
</evidence>
<evidence type="ECO:0000256" key="6">
    <source>
        <dbReference type="ARBA" id="ARBA00024731"/>
    </source>
</evidence>
<comment type="caution">
    <text evidence="9">The sequence shown here is derived from an EMBL/GenBank/DDBJ whole genome shotgun (WGS) entry which is preliminary data.</text>
</comment>
<reference evidence="10" key="1">
    <citation type="journal article" date="2019" name="Int. J. Syst. Evol. Microbiol.">
        <title>The Global Catalogue of Microorganisms (GCM) 10K type strain sequencing project: providing services to taxonomists for standard genome sequencing and annotation.</title>
        <authorList>
            <consortium name="The Broad Institute Genomics Platform"/>
            <consortium name="The Broad Institute Genome Sequencing Center for Infectious Disease"/>
            <person name="Wu L."/>
            <person name="Ma J."/>
        </authorList>
    </citation>
    <scope>NUCLEOTIDE SEQUENCE [LARGE SCALE GENOMIC DNA]</scope>
    <source>
        <strain evidence="10">KCTC 52366</strain>
    </source>
</reference>
<dbReference type="Gene3D" id="3.40.50.300">
    <property type="entry name" value="P-loop containing nucleotide triphosphate hydrolases"/>
    <property type="match status" value="1"/>
</dbReference>
<feature type="domain" description="Translation elongation factor EFG/EF2" evidence="8">
    <location>
        <begin position="428"/>
        <end position="542"/>
    </location>
</feature>
<dbReference type="InterPro" id="IPR000640">
    <property type="entry name" value="EFG_V-like"/>
</dbReference>
<dbReference type="CDD" id="cd03713">
    <property type="entry name" value="EFG_mtEFG_C"/>
    <property type="match status" value="1"/>
</dbReference>
<dbReference type="NCBIfam" id="NF009379">
    <property type="entry name" value="PRK12740.1-3"/>
    <property type="match status" value="1"/>
</dbReference>
<evidence type="ECO:0000259" key="7">
    <source>
        <dbReference type="SMART" id="SM00838"/>
    </source>
</evidence>
<dbReference type="PANTHER" id="PTHR43261:SF7">
    <property type="entry name" value="ELONGATION FACTOR G-LIKE PROTEIN"/>
    <property type="match status" value="1"/>
</dbReference>
<evidence type="ECO:0000256" key="2">
    <source>
        <dbReference type="ARBA" id="ARBA00022741"/>
    </source>
</evidence>